<evidence type="ECO:0000256" key="1">
    <source>
        <dbReference type="SAM" id="MobiDB-lite"/>
    </source>
</evidence>
<name>A0A8B6HHK5_MYTGA</name>
<accession>A0A8B6HHK5</accession>
<keyword evidence="3" id="KW-1185">Reference proteome</keyword>
<feature type="region of interest" description="Disordered" evidence="1">
    <location>
        <begin position="20"/>
        <end position="84"/>
    </location>
</feature>
<comment type="caution">
    <text evidence="2">The sequence shown here is derived from an EMBL/GenBank/DDBJ whole genome shotgun (WGS) entry which is preliminary data.</text>
</comment>
<feature type="compositionally biased region" description="Low complexity" evidence="1">
    <location>
        <begin position="26"/>
        <end position="66"/>
    </location>
</feature>
<gene>
    <name evidence="2" type="ORF">MGAL_10B000898</name>
</gene>
<dbReference type="AlphaFoldDB" id="A0A8B6HHK5"/>
<proteinExistence type="predicted"/>
<evidence type="ECO:0000313" key="3">
    <source>
        <dbReference type="Proteomes" id="UP000596742"/>
    </source>
</evidence>
<dbReference type="Proteomes" id="UP000596742">
    <property type="component" value="Unassembled WGS sequence"/>
</dbReference>
<reference evidence="2" key="1">
    <citation type="submission" date="2018-11" db="EMBL/GenBank/DDBJ databases">
        <authorList>
            <person name="Alioto T."/>
            <person name="Alioto T."/>
        </authorList>
    </citation>
    <scope>NUCLEOTIDE SEQUENCE</scope>
</reference>
<evidence type="ECO:0000313" key="2">
    <source>
        <dbReference type="EMBL" id="VDI79631.1"/>
    </source>
</evidence>
<organism evidence="2 3">
    <name type="scientific">Mytilus galloprovincialis</name>
    <name type="common">Mediterranean mussel</name>
    <dbReference type="NCBI Taxonomy" id="29158"/>
    <lineage>
        <taxon>Eukaryota</taxon>
        <taxon>Metazoa</taxon>
        <taxon>Spiralia</taxon>
        <taxon>Lophotrochozoa</taxon>
        <taxon>Mollusca</taxon>
        <taxon>Bivalvia</taxon>
        <taxon>Autobranchia</taxon>
        <taxon>Pteriomorphia</taxon>
        <taxon>Mytilida</taxon>
        <taxon>Mytiloidea</taxon>
        <taxon>Mytilidae</taxon>
        <taxon>Mytilinae</taxon>
        <taxon>Mytilus</taxon>
    </lineage>
</organism>
<sequence>MLYDDMREQCIRNEDLKIHLSRHHQAGPPSTPAVSPAPAVSPTLALSPALSPAPSPALSLALSLTPSPAPPPAPSPAPSPTSGALQVVDFEDMMVIDNRLDFMQMEPIRFSL</sequence>
<feature type="compositionally biased region" description="Pro residues" evidence="1">
    <location>
        <begin position="67"/>
        <end position="79"/>
    </location>
</feature>
<dbReference type="EMBL" id="UYJE01010086">
    <property type="protein sequence ID" value="VDI79631.1"/>
    <property type="molecule type" value="Genomic_DNA"/>
</dbReference>
<protein>
    <submittedName>
        <fullName evidence="2">Uncharacterized protein</fullName>
    </submittedName>
</protein>